<feature type="domain" description="Phosphoribosyltransferase" evidence="2">
    <location>
        <begin position="156"/>
        <end position="187"/>
    </location>
</feature>
<evidence type="ECO:0000313" key="3">
    <source>
        <dbReference type="EMBL" id="UQK59463.1"/>
    </source>
</evidence>
<reference evidence="3" key="1">
    <citation type="submission" date="2022-04" db="EMBL/GenBank/DDBJ databases">
        <title>Complete genome sequences of Ezakiella coagulans and Fenollaria massiliensis.</title>
        <authorList>
            <person name="France M.T."/>
            <person name="Clifford J."/>
            <person name="Narina S."/>
            <person name="Rutt L."/>
            <person name="Ravel J."/>
        </authorList>
    </citation>
    <scope>NUCLEOTIDE SEQUENCE</scope>
    <source>
        <strain evidence="3">C0061C2</strain>
    </source>
</reference>
<dbReference type="EMBL" id="CP096649">
    <property type="protein sequence ID" value="UQK59463.1"/>
    <property type="molecule type" value="Genomic_DNA"/>
</dbReference>
<dbReference type="SUPFAM" id="SSF53271">
    <property type="entry name" value="PRTase-like"/>
    <property type="match status" value="1"/>
</dbReference>
<dbReference type="CDD" id="cd06223">
    <property type="entry name" value="PRTases_typeI"/>
    <property type="match status" value="1"/>
</dbReference>
<organism evidence="3 4">
    <name type="scientific">Fenollaria massiliensis</name>
    <dbReference type="NCBI Taxonomy" id="938288"/>
    <lineage>
        <taxon>Bacteria</taxon>
        <taxon>Bacillati</taxon>
        <taxon>Bacillota</taxon>
        <taxon>Clostridia</taxon>
        <taxon>Eubacteriales</taxon>
        <taxon>Fenollaria</taxon>
    </lineage>
</organism>
<evidence type="ECO:0000256" key="1">
    <source>
        <dbReference type="ARBA" id="ARBA00008007"/>
    </source>
</evidence>
<protein>
    <recommendedName>
        <fullName evidence="2">Phosphoribosyltransferase domain-containing protein</fullName>
    </recommendedName>
</protein>
<proteinExistence type="inferred from homology"/>
<dbReference type="InterPro" id="IPR000836">
    <property type="entry name" value="PRTase_dom"/>
</dbReference>
<dbReference type="RefSeq" id="WP_249242892.1">
    <property type="nucleotide sequence ID" value="NZ_CP096649.1"/>
</dbReference>
<evidence type="ECO:0000313" key="4">
    <source>
        <dbReference type="Proteomes" id="UP000831151"/>
    </source>
</evidence>
<dbReference type="InterPro" id="IPR051910">
    <property type="entry name" value="ComF/GntX_DNA_util-trans"/>
</dbReference>
<gene>
    <name evidence="3" type="ORF">M1R53_02055</name>
</gene>
<dbReference type="Pfam" id="PF00156">
    <property type="entry name" value="Pribosyltran"/>
    <property type="match status" value="1"/>
</dbReference>
<comment type="similarity">
    <text evidence="1">Belongs to the ComF/GntX family.</text>
</comment>
<dbReference type="Proteomes" id="UP000831151">
    <property type="component" value="Chromosome"/>
</dbReference>
<dbReference type="AlphaFoldDB" id="A0A9E7DJP4"/>
<dbReference type="Gene3D" id="3.40.50.2020">
    <property type="match status" value="1"/>
</dbReference>
<name>A0A9E7DJP4_9FIRM</name>
<dbReference type="InterPro" id="IPR029057">
    <property type="entry name" value="PRTase-like"/>
</dbReference>
<dbReference type="PANTHER" id="PTHR47505">
    <property type="entry name" value="DNA UTILIZATION PROTEIN YHGH"/>
    <property type="match status" value="1"/>
</dbReference>
<sequence>MKICPFCNEDFDGGMPYCSSCGANIEIIRKTFYVDGFDELHSIVYYNDFFREHLFNYKFGMQKKYLSALAYLYEEELKNIMQNEKIDYITSVPMNTEKLRKKGFDHMGEILKIISKDMGIKIYNYEKLQKRDMHKLSFSERANMKNIFKKSADASGNVLIIDDIITTGTTMKDSARVMKDAGFEKIFGLILCSRR</sequence>
<evidence type="ECO:0000259" key="2">
    <source>
        <dbReference type="Pfam" id="PF00156"/>
    </source>
</evidence>
<accession>A0A9E7DJP4</accession>
<dbReference type="PANTHER" id="PTHR47505:SF1">
    <property type="entry name" value="DNA UTILIZATION PROTEIN YHGH"/>
    <property type="match status" value="1"/>
</dbReference>
<dbReference type="KEGG" id="fms:M1R53_02055"/>
<keyword evidence="4" id="KW-1185">Reference proteome</keyword>